<dbReference type="GO" id="GO:0005634">
    <property type="term" value="C:nucleus"/>
    <property type="evidence" value="ECO:0007669"/>
    <property type="project" value="UniProtKB-SubCell"/>
</dbReference>
<feature type="compositionally biased region" description="Basic and acidic residues" evidence="3">
    <location>
        <begin position="1402"/>
        <end position="1418"/>
    </location>
</feature>
<evidence type="ECO:0000313" key="5">
    <source>
        <dbReference type="Proteomes" id="UP001530377"/>
    </source>
</evidence>
<dbReference type="PANTHER" id="PTHR13213:SF2">
    <property type="entry name" value="MYB-BINDING PROTEIN 1A"/>
    <property type="match status" value="1"/>
</dbReference>
<dbReference type="PANTHER" id="PTHR13213">
    <property type="entry name" value="MYB-BINDING PROTEIN 1A FAMILY MEMBER"/>
    <property type="match status" value="1"/>
</dbReference>
<dbReference type="EMBL" id="JALLPB020000686">
    <property type="protein sequence ID" value="KAL3807016.1"/>
    <property type="molecule type" value="Genomic_DNA"/>
</dbReference>
<accession>A0ABD3R5P4</accession>
<sequence length="1427" mass="156746">MHDDVTVQESVHENDGDMQMNSADDDIPEILDKDTDANHNDDGDATAVVDKQVKKNGEKTIHAKKQQQTTSTTTKKQAPIPFMDTFFQLSSEESLNDRSVAARDLIHHCLLDECGVNHKDAAYALTRLMNGLCTGRAASRQGFASCLSSFLRVVYSPSLNSDDCSSSASLERILKEDAYSKQFVEDSTKEDASCNAAVIVRHKLLSTTAVEPTNNSNEKGQRKNHYGGKMKETEKRDHSFGRLFGILAVVRSGILGLNDFPSEAVKGYAKDLIDLYNYKTWMREPAAHALIELLSSLDTESNQNLIEQVVNDIIIPTFLLSRANIDVSNESRAQWLQEITPEQVAVVLHLQTPRKCAIKYNHPLDTTFVSPESIPALSVAFASTSCAVYPRCHIVWNTLWTYLTEETKIKGHRQLRMNEEFPSIVKKIVQHVVVDVLLGNGEECTTSTHERRSLALQIVCALSGSSDRRISLPPSLIGSVLRPDVITGVFLNVLCASGGIGQKSSKMGCGVEHYLKPLTSQALADLTDHCCEEDDIDRRLALAKAFLGADHRFDTRTKTKTVSNLLMLESSVSKMTDESKSKRQVIWQKYLSFLEDEIVSATSLHNATVRIELMYRVAKLDLTKAPADAARRILRFFMSGAFFDCSSMDSLYSTKKALSKKKRKDKSNQTLTTPPTELLSGLRIKEILHANGMKSISHPIRSIMSARFYSLVADLTSSIYSNNHGSRQGSRPESIYRALSEICDISSLLEASGAKKFPSQYANLDSDDTSDVEDSMETSKKCMLQVQAIANGALVEECNDSGNKDILRAKAVFATGCAALMMSLYLQLNNCGAPDINGDEQEEEEDEDIVECLHEYISDLADCVDGFNKIFGGDFSSKKDESKVNPLANMAGLLVNILSSPVGGEDSRKTGASKLTRETVKVAWSGMLSAVTGLCANNKSLNSLVDEDVMVILIQSICGEKAMGDDDKDVDNESIAESSSSEDDLGESAIFVDAAVVGVNLDEVKDDDSDVSKRSNENSENSTDVGGDDDDDIELDPAKLENLLLEDSDAEMSSNGVSGILEHHAGADKALGQLIKLKQEARKAAQMERDRIDLCNRLRCATLLDLLFTPSVFKSGWLPVEAVLGSIVPILRSYKAIAKSIQVSSSANAKKSLGEKNALLDRLSELLKNKISKFRQIDGSGAGEVALKASSDIVQEMNRSLNASHCSCCSVALTTALRCIPNAHESVAVKDIYSKAIHDWSSRKATKIHSCVFDDLINRMPSLASEVLIEPLMGAARDAHSPFLKCESIKLLSAIYKQSNNEESMTEESRRKMKKKCSKVAETLKSALGDLNLQRSKHRDEVLIATKCFVNFLKAQDEGILTELELVSLQETLTKVAGTCKSGGMKQLCGQVSQTIANVAWRADDVEQKPKRSKEPRSNKKQKKSKK</sequence>
<comment type="subcellular location">
    <subcellularLocation>
        <location evidence="1">Nucleus</location>
    </subcellularLocation>
</comment>
<evidence type="ECO:0000256" key="1">
    <source>
        <dbReference type="ARBA" id="ARBA00004123"/>
    </source>
</evidence>
<feature type="compositionally biased region" description="Basic and acidic residues" evidence="3">
    <location>
        <begin position="30"/>
        <end position="42"/>
    </location>
</feature>
<organism evidence="4 5">
    <name type="scientific">Cyclostephanos tholiformis</name>
    <dbReference type="NCBI Taxonomy" id="382380"/>
    <lineage>
        <taxon>Eukaryota</taxon>
        <taxon>Sar</taxon>
        <taxon>Stramenopiles</taxon>
        <taxon>Ochrophyta</taxon>
        <taxon>Bacillariophyta</taxon>
        <taxon>Coscinodiscophyceae</taxon>
        <taxon>Thalassiosirophycidae</taxon>
        <taxon>Stephanodiscales</taxon>
        <taxon>Stephanodiscaceae</taxon>
        <taxon>Cyclostephanos</taxon>
    </lineage>
</organism>
<feature type="region of interest" description="Disordered" evidence="3">
    <location>
        <begin position="1"/>
        <end position="46"/>
    </location>
</feature>
<feature type="region of interest" description="Disordered" evidence="3">
    <location>
        <begin position="211"/>
        <end position="232"/>
    </location>
</feature>
<keyword evidence="2" id="KW-0539">Nucleus</keyword>
<comment type="caution">
    <text evidence="4">The sequence shown here is derived from an EMBL/GenBank/DDBJ whole genome shotgun (WGS) entry which is preliminary data.</text>
</comment>
<feature type="region of interest" description="Disordered" evidence="3">
    <location>
        <begin position="1402"/>
        <end position="1427"/>
    </location>
</feature>
<reference evidence="4 5" key="1">
    <citation type="submission" date="2024-10" db="EMBL/GenBank/DDBJ databases">
        <title>Updated reference genomes for cyclostephanoid diatoms.</title>
        <authorList>
            <person name="Roberts W.R."/>
            <person name="Alverson A.J."/>
        </authorList>
    </citation>
    <scope>NUCLEOTIDE SEQUENCE [LARGE SCALE GENOMIC DNA]</scope>
    <source>
        <strain evidence="4 5">AJA228-03</strain>
    </source>
</reference>
<evidence type="ECO:0000313" key="4">
    <source>
        <dbReference type="EMBL" id="KAL3807016.1"/>
    </source>
</evidence>
<dbReference type="Pfam" id="PF04931">
    <property type="entry name" value="DNA_pol_phi"/>
    <property type="match status" value="1"/>
</dbReference>
<evidence type="ECO:0000256" key="3">
    <source>
        <dbReference type="SAM" id="MobiDB-lite"/>
    </source>
</evidence>
<keyword evidence="5" id="KW-1185">Reference proteome</keyword>
<evidence type="ECO:0000256" key="2">
    <source>
        <dbReference type="ARBA" id="ARBA00023242"/>
    </source>
</evidence>
<feature type="region of interest" description="Disordered" evidence="3">
    <location>
        <begin position="57"/>
        <end position="76"/>
    </location>
</feature>
<name>A0ABD3R5P4_9STRA</name>
<protein>
    <submittedName>
        <fullName evidence="4">Uncharacterized protein</fullName>
    </submittedName>
</protein>
<gene>
    <name evidence="4" type="ORF">ACHAXA_007800</name>
</gene>
<proteinExistence type="predicted"/>
<feature type="compositionally biased region" description="Acidic residues" evidence="3">
    <location>
        <begin position="966"/>
        <end position="984"/>
    </location>
</feature>
<feature type="compositionally biased region" description="Low complexity" evidence="3">
    <location>
        <begin position="66"/>
        <end position="76"/>
    </location>
</feature>
<feature type="region of interest" description="Disordered" evidence="3">
    <location>
        <begin position="1005"/>
        <end position="1032"/>
    </location>
</feature>
<dbReference type="InterPro" id="IPR007015">
    <property type="entry name" value="DNA_pol_V/MYBBP1A"/>
</dbReference>
<feature type="compositionally biased region" description="Basic and acidic residues" evidence="3">
    <location>
        <begin position="1"/>
        <end position="15"/>
    </location>
</feature>
<dbReference type="Proteomes" id="UP001530377">
    <property type="component" value="Unassembled WGS sequence"/>
</dbReference>
<feature type="region of interest" description="Disordered" evidence="3">
    <location>
        <begin position="963"/>
        <end position="984"/>
    </location>
</feature>